<evidence type="ECO:0000313" key="4">
    <source>
        <dbReference type="Proteomes" id="UP000245048"/>
    </source>
</evidence>
<evidence type="ECO:0000313" key="3">
    <source>
        <dbReference type="EMBL" id="PWC26291.1"/>
    </source>
</evidence>
<dbReference type="NCBIfam" id="NF033580">
    <property type="entry name" value="transpos_IS5_3"/>
    <property type="match status" value="1"/>
</dbReference>
<gene>
    <name evidence="3" type="ORF">CR165_24070</name>
</gene>
<dbReference type="Proteomes" id="UP000245048">
    <property type="component" value="Unassembled WGS sequence"/>
</dbReference>
<evidence type="ECO:0000259" key="2">
    <source>
        <dbReference type="Pfam" id="PF13586"/>
    </source>
</evidence>
<evidence type="ECO:0000259" key="1">
    <source>
        <dbReference type="Pfam" id="PF13340"/>
    </source>
</evidence>
<reference evidence="4" key="1">
    <citation type="submission" date="2017-10" db="EMBL/GenBank/DDBJ databases">
        <authorList>
            <person name="Toshchakov S.V."/>
            <person name="Goeva M.A."/>
        </authorList>
    </citation>
    <scope>NUCLEOTIDE SEQUENCE [LARGE SCALE GENOMIC DNA]</scope>
    <source>
        <strain evidence="4">JR1/69-1-13</strain>
    </source>
</reference>
<keyword evidence="4" id="KW-1185">Reference proteome</keyword>
<organism evidence="3 4">
    <name type="scientific">Teichococcus aestuarii</name>
    <dbReference type="NCBI Taxonomy" id="568898"/>
    <lineage>
        <taxon>Bacteria</taxon>
        <taxon>Pseudomonadati</taxon>
        <taxon>Pseudomonadota</taxon>
        <taxon>Alphaproteobacteria</taxon>
        <taxon>Acetobacterales</taxon>
        <taxon>Roseomonadaceae</taxon>
        <taxon>Roseomonas</taxon>
    </lineage>
</organism>
<dbReference type="Pfam" id="PF13586">
    <property type="entry name" value="DDE_Tnp_1_2"/>
    <property type="match status" value="1"/>
</dbReference>
<proteinExistence type="predicted"/>
<dbReference type="InterPro" id="IPR025668">
    <property type="entry name" value="Tnp_DDE_dom"/>
</dbReference>
<comment type="caution">
    <text evidence="3">The sequence shown here is derived from an EMBL/GenBank/DDBJ whole genome shotgun (WGS) entry which is preliminary data.</text>
</comment>
<name>A0A2U1UXJ4_9PROT</name>
<dbReference type="AlphaFoldDB" id="A0A2U1UXJ4"/>
<dbReference type="OrthoDB" id="7366523at2"/>
<dbReference type="RefSeq" id="WP_109519423.1">
    <property type="nucleotide sequence ID" value="NZ_PDOA01000074.1"/>
</dbReference>
<protein>
    <submittedName>
        <fullName evidence="3">IS5/IS1182 family transposase</fullName>
    </submittedName>
</protein>
<feature type="domain" description="Transposase DDE" evidence="2">
    <location>
        <begin position="181"/>
        <end position="263"/>
    </location>
</feature>
<dbReference type="PANTHER" id="PTHR30007">
    <property type="entry name" value="PHP DOMAIN PROTEIN"/>
    <property type="match status" value="1"/>
</dbReference>
<feature type="domain" description="Insertion element IS402-like" evidence="1">
    <location>
        <begin position="10"/>
        <end position="82"/>
    </location>
</feature>
<dbReference type="EMBL" id="PDOA01000074">
    <property type="protein sequence ID" value="PWC26291.1"/>
    <property type="molecule type" value="Genomic_DNA"/>
</dbReference>
<dbReference type="Pfam" id="PF13340">
    <property type="entry name" value="DUF4096"/>
    <property type="match status" value="1"/>
</dbReference>
<dbReference type="InterPro" id="IPR025161">
    <property type="entry name" value="IS402-like_dom"/>
</dbReference>
<accession>A0A2U1UXJ4</accession>
<sequence length="264" mass="29287">MAKGKDEQLLTDATWAVWEPLIEAARPHGKTPPKELRRTISAILWRHQNGAKWRSIPAELGPWWLAAQLFIRWAKAGVWERLLELVQQRGVALGMTFLDGTTIRAHHKAAGAGKKGGHGQERDLREALGRSRGGYGTKACVIADGRGRAIAFALAPGQAHELPLAPGLLDSLPDVPGWIVGDRGYASDTFRERIWDMGARPAIPPKRTDAPVACPSWIYNNRSRVENLWARLKEWRAVATRYEKTARSFIGILCLAAAADWLKL</sequence>
<dbReference type="PANTHER" id="PTHR30007:SF1">
    <property type="entry name" value="BLR1914 PROTEIN"/>
    <property type="match status" value="1"/>
</dbReference>